<dbReference type="PANTHER" id="PTHR31687:SF3">
    <property type="entry name" value="PROTEIN URG3"/>
    <property type="match status" value="1"/>
</dbReference>
<comment type="caution">
    <text evidence="2">The sequence shown here is derived from an EMBL/GenBank/DDBJ whole genome shotgun (WGS) entry which is preliminary data.</text>
</comment>
<feature type="region of interest" description="Disordered" evidence="1">
    <location>
        <begin position="399"/>
        <end position="424"/>
    </location>
</feature>
<accession>A0A9P5Q059</accession>
<keyword evidence="3" id="KW-1185">Reference proteome</keyword>
<dbReference type="InterPro" id="IPR012469">
    <property type="entry name" value="DUF1688"/>
</dbReference>
<evidence type="ECO:0000313" key="2">
    <source>
        <dbReference type="EMBL" id="KAF9072611.1"/>
    </source>
</evidence>
<sequence length="424" mass="46978">MLVNTEFTLEDKAAYLRTLPSIRERCGRVFELAKGGKLEYFDYHADKEEDVTEFCLNIILRDFGTDYSKIPPHGRWRHFDLGRSRVEPLLAKWDGSKEASKRLIDLFVVSVLLDAGAGKDWAYHEKSSGEKYSRSEGLAICSLHMFDEGLFSSQSDQPHRVDAAGLSKITVEAVAQHMQVSSLNPLVGLEGRTSLLRNLSNALSTDSELFGSDGRPGNMLDFLERESKMEGSTRLVPLAALWHVLINGLNPIWPASRTKLAGVSLGDVWPCGALNDSSTTEGDDLVPFHKLTQWMTYSLVEAITHTMKWKFVGMEDMTGLPEYRNGGLLLDLGVLTLKPDVLPIDETSGLPKASSSDPAIVEWRALTRSHRGRHPFETGINPDQLNLAQVLESATWKGGREIAKQKRPTSGGPPLELESDGTVF</sequence>
<gene>
    <name evidence="2" type="ORF">BDP27DRAFT_1417957</name>
</gene>
<protein>
    <recommendedName>
        <fullName evidence="4">Uracil catabolism protein 4</fullName>
    </recommendedName>
</protein>
<organism evidence="2 3">
    <name type="scientific">Rhodocollybia butyracea</name>
    <dbReference type="NCBI Taxonomy" id="206335"/>
    <lineage>
        <taxon>Eukaryota</taxon>
        <taxon>Fungi</taxon>
        <taxon>Dikarya</taxon>
        <taxon>Basidiomycota</taxon>
        <taxon>Agaricomycotina</taxon>
        <taxon>Agaricomycetes</taxon>
        <taxon>Agaricomycetidae</taxon>
        <taxon>Agaricales</taxon>
        <taxon>Marasmiineae</taxon>
        <taxon>Omphalotaceae</taxon>
        <taxon>Rhodocollybia</taxon>
    </lineage>
</organism>
<evidence type="ECO:0008006" key="4">
    <source>
        <dbReference type="Google" id="ProtNLM"/>
    </source>
</evidence>
<dbReference type="PANTHER" id="PTHR31687">
    <property type="match status" value="1"/>
</dbReference>
<evidence type="ECO:0000313" key="3">
    <source>
        <dbReference type="Proteomes" id="UP000772434"/>
    </source>
</evidence>
<dbReference type="Pfam" id="PF07958">
    <property type="entry name" value="DUF1688"/>
    <property type="match status" value="1"/>
</dbReference>
<reference evidence="2" key="1">
    <citation type="submission" date="2020-11" db="EMBL/GenBank/DDBJ databases">
        <authorList>
            <consortium name="DOE Joint Genome Institute"/>
            <person name="Ahrendt S."/>
            <person name="Riley R."/>
            <person name="Andreopoulos W."/>
            <person name="Labutti K."/>
            <person name="Pangilinan J."/>
            <person name="Ruiz-Duenas F.J."/>
            <person name="Barrasa J.M."/>
            <person name="Sanchez-Garcia M."/>
            <person name="Camarero S."/>
            <person name="Miyauchi S."/>
            <person name="Serrano A."/>
            <person name="Linde D."/>
            <person name="Babiker R."/>
            <person name="Drula E."/>
            <person name="Ayuso-Fernandez I."/>
            <person name="Pacheco R."/>
            <person name="Padilla G."/>
            <person name="Ferreira P."/>
            <person name="Barriuso J."/>
            <person name="Kellner H."/>
            <person name="Castanera R."/>
            <person name="Alfaro M."/>
            <person name="Ramirez L."/>
            <person name="Pisabarro A.G."/>
            <person name="Kuo A."/>
            <person name="Tritt A."/>
            <person name="Lipzen A."/>
            <person name="He G."/>
            <person name="Yan M."/>
            <person name="Ng V."/>
            <person name="Cullen D."/>
            <person name="Martin F."/>
            <person name="Rosso M.-N."/>
            <person name="Henrissat B."/>
            <person name="Hibbett D."/>
            <person name="Martinez A.T."/>
            <person name="Grigoriev I.V."/>
        </authorList>
    </citation>
    <scope>NUCLEOTIDE SEQUENCE</scope>
    <source>
        <strain evidence="2">AH 40177</strain>
    </source>
</reference>
<dbReference type="AlphaFoldDB" id="A0A9P5Q059"/>
<name>A0A9P5Q059_9AGAR</name>
<proteinExistence type="predicted"/>
<dbReference type="Proteomes" id="UP000772434">
    <property type="component" value="Unassembled WGS sequence"/>
</dbReference>
<evidence type="ECO:0000256" key="1">
    <source>
        <dbReference type="SAM" id="MobiDB-lite"/>
    </source>
</evidence>
<dbReference type="EMBL" id="JADNRY010000023">
    <property type="protein sequence ID" value="KAF9072611.1"/>
    <property type="molecule type" value="Genomic_DNA"/>
</dbReference>
<dbReference type="OrthoDB" id="2153176at2759"/>